<dbReference type="EC" id="6.3.5.4" evidence="3"/>
<dbReference type="InterPro" id="IPR001962">
    <property type="entry name" value="Asn_synthase"/>
</dbReference>
<organism evidence="11 12">
    <name type="scientific">Micromonospora zhanjiangensis</name>
    <dbReference type="NCBI Taxonomy" id="1522057"/>
    <lineage>
        <taxon>Bacteria</taxon>
        <taxon>Bacillati</taxon>
        <taxon>Actinomycetota</taxon>
        <taxon>Actinomycetes</taxon>
        <taxon>Micromonosporales</taxon>
        <taxon>Micromonosporaceae</taxon>
        <taxon>Micromonospora</taxon>
    </lineage>
</organism>
<dbReference type="CDD" id="cd00712">
    <property type="entry name" value="AsnB"/>
    <property type="match status" value="1"/>
</dbReference>
<dbReference type="PANTHER" id="PTHR43284:SF1">
    <property type="entry name" value="ASPARAGINE SYNTHETASE"/>
    <property type="match status" value="1"/>
</dbReference>
<evidence type="ECO:0000313" key="12">
    <source>
        <dbReference type="Proteomes" id="UP001595868"/>
    </source>
</evidence>
<evidence type="ECO:0000256" key="9">
    <source>
        <dbReference type="SAM" id="MobiDB-lite"/>
    </source>
</evidence>
<dbReference type="Proteomes" id="UP001595868">
    <property type="component" value="Unassembled WGS sequence"/>
</dbReference>
<evidence type="ECO:0000256" key="7">
    <source>
        <dbReference type="ARBA" id="ARBA00022962"/>
    </source>
</evidence>
<dbReference type="Pfam" id="PF13522">
    <property type="entry name" value="GATase_6"/>
    <property type="match status" value="1"/>
</dbReference>
<evidence type="ECO:0000256" key="2">
    <source>
        <dbReference type="ARBA" id="ARBA00005752"/>
    </source>
</evidence>
<feature type="domain" description="Glutamine amidotransferase type-2" evidence="10">
    <location>
        <begin position="2"/>
        <end position="193"/>
    </location>
</feature>
<dbReference type="InterPro" id="IPR033738">
    <property type="entry name" value="AsnB_N"/>
</dbReference>
<comment type="catalytic activity">
    <reaction evidence="8">
        <text>L-aspartate + L-glutamine + ATP + H2O = L-asparagine + L-glutamate + AMP + diphosphate + H(+)</text>
        <dbReference type="Rhea" id="RHEA:12228"/>
        <dbReference type="ChEBI" id="CHEBI:15377"/>
        <dbReference type="ChEBI" id="CHEBI:15378"/>
        <dbReference type="ChEBI" id="CHEBI:29985"/>
        <dbReference type="ChEBI" id="CHEBI:29991"/>
        <dbReference type="ChEBI" id="CHEBI:30616"/>
        <dbReference type="ChEBI" id="CHEBI:33019"/>
        <dbReference type="ChEBI" id="CHEBI:58048"/>
        <dbReference type="ChEBI" id="CHEBI:58359"/>
        <dbReference type="ChEBI" id="CHEBI:456215"/>
        <dbReference type="EC" id="6.3.5.4"/>
    </reaction>
</comment>
<evidence type="ECO:0000256" key="5">
    <source>
        <dbReference type="ARBA" id="ARBA00022840"/>
    </source>
</evidence>
<dbReference type="InterPro" id="IPR006426">
    <property type="entry name" value="Asn_synth_AEB"/>
</dbReference>
<dbReference type="InterPro" id="IPR014729">
    <property type="entry name" value="Rossmann-like_a/b/a_fold"/>
</dbReference>
<evidence type="ECO:0000256" key="1">
    <source>
        <dbReference type="ARBA" id="ARBA00005187"/>
    </source>
</evidence>
<comment type="caution">
    <text evidence="11">The sequence shown here is derived from an EMBL/GenBank/DDBJ whole genome shotgun (WGS) entry which is preliminary data.</text>
</comment>
<feature type="region of interest" description="Disordered" evidence="9">
    <location>
        <begin position="432"/>
        <end position="454"/>
    </location>
</feature>
<dbReference type="GO" id="GO:0004066">
    <property type="term" value="F:asparagine synthase (glutamine-hydrolyzing) activity"/>
    <property type="evidence" value="ECO:0007669"/>
    <property type="project" value="UniProtKB-EC"/>
</dbReference>
<feature type="compositionally biased region" description="Basic and acidic residues" evidence="9">
    <location>
        <begin position="433"/>
        <end position="442"/>
    </location>
</feature>
<evidence type="ECO:0000256" key="8">
    <source>
        <dbReference type="ARBA" id="ARBA00048741"/>
    </source>
</evidence>
<dbReference type="InterPro" id="IPR051786">
    <property type="entry name" value="ASN_synthetase/amidase"/>
</dbReference>
<keyword evidence="6" id="KW-0061">Asparagine biosynthesis</keyword>
<keyword evidence="6" id="KW-0028">Amino-acid biosynthesis</keyword>
<keyword evidence="11" id="KW-0436">Ligase</keyword>
<dbReference type="RefSeq" id="WP_377543231.1">
    <property type="nucleotide sequence ID" value="NZ_JBHSBN010000004.1"/>
</dbReference>
<evidence type="ECO:0000256" key="6">
    <source>
        <dbReference type="ARBA" id="ARBA00022888"/>
    </source>
</evidence>
<dbReference type="Pfam" id="PF00733">
    <property type="entry name" value="Asn_synthase"/>
    <property type="match status" value="1"/>
</dbReference>
<evidence type="ECO:0000256" key="3">
    <source>
        <dbReference type="ARBA" id="ARBA00012737"/>
    </source>
</evidence>
<keyword evidence="7" id="KW-0315">Glutamine amidotransferase</keyword>
<dbReference type="SUPFAM" id="SSF52402">
    <property type="entry name" value="Adenine nucleotide alpha hydrolases-like"/>
    <property type="match status" value="1"/>
</dbReference>
<reference evidence="12" key="1">
    <citation type="journal article" date="2019" name="Int. J. Syst. Evol. Microbiol.">
        <title>The Global Catalogue of Microorganisms (GCM) 10K type strain sequencing project: providing services to taxonomists for standard genome sequencing and annotation.</title>
        <authorList>
            <consortium name="The Broad Institute Genomics Platform"/>
            <consortium name="The Broad Institute Genome Sequencing Center for Infectious Disease"/>
            <person name="Wu L."/>
            <person name="Ma J."/>
        </authorList>
    </citation>
    <scope>NUCLEOTIDE SEQUENCE [LARGE SCALE GENOMIC DNA]</scope>
    <source>
        <strain evidence="12">2902at01</strain>
    </source>
</reference>
<dbReference type="Gene3D" id="3.40.50.620">
    <property type="entry name" value="HUPs"/>
    <property type="match status" value="2"/>
</dbReference>
<gene>
    <name evidence="11" type="primary">asnB</name>
    <name evidence="11" type="ORF">ACFOX0_08105</name>
</gene>
<dbReference type="InterPro" id="IPR029055">
    <property type="entry name" value="Ntn_hydrolases_N"/>
</dbReference>
<dbReference type="NCBIfam" id="TIGR01536">
    <property type="entry name" value="asn_synth_AEB"/>
    <property type="match status" value="1"/>
</dbReference>
<dbReference type="PIRSF" id="PIRSF001589">
    <property type="entry name" value="Asn_synthetase_glu-h"/>
    <property type="match status" value="1"/>
</dbReference>
<protein>
    <recommendedName>
        <fullName evidence="3">asparagine synthase (glutamine-hydrolyzing)</fullName>
        <ecNumber evidence="3">6.3.5.4</ecNumber>
    </recommendedName>
</protein>
<evidence type="ECO:0000313" key="11">
    <source>
        <dbReference type="EMBL" id="MFC4105898.1"/>
    </source>
</evidence>
<dbReference type="SUPFAM" id="SSF56235">
    <property type="entry name" value="N-terminal nucleophile aminohydrolases (Ntn hydrolases)"/>
    <property type="match status" value="1"/>
</dbReference>
<evidence type="ECO:0000256" key="4">
    <source>
        <dbReference type="ARBA" id="ARBA00022741"/>
    </source>
</evidence>
<dbReference type="PROSITE" id="PS51278">
    <property type="entry name" value="GATASE_TYPE_2"/>
    <property type="match status" value="1"/>
</dbReference>
<keyword evidence="4" id="KW-0547">Nucleotide-binding</keyword>
<dbReference type="CDD" id="cd01991">
    <property type="entry name" value="Asn_synthase_B_C"/>
    <property type="match status" value="1"/>
</dbReference>
<dbReference type="Gene3D" id="3.60.20.10">
    <property type="entry name" value="Glutamine Phosphoribosylpyrophosphate, subunit 1, domain 1"/>
    <property type="match status" value="1"/>
</dbReference>
<comment type="similarity">
    <text evidence="2">Belongs to the asparagine synthetase family.</text>
</comment>
<dbReference type="EMBL" id="JBHSBN010000004">
    <property type="protein sequence ID" value="MFC4105898.1"/>
    <property type="molecule type" value="Genomic_DNA"/>
</dbReference>
<comment type="pathway">
    <text evidence="1">Amino-acid biosynthesis; L-asparagine biosynthesis; L-asparagine from L-aspartate (L-Gln route): step 1/1.</text>
</comment>
<sequence length="623" mass="66423">MCGISGLVGPNPITDRHLRALGVVDRRLCHRGPDDAGWWSAGPVALGHRRLAIVDLSDSGRQPFRSADGSVVVVFNGEIYNHEELRRRHRLTVAGRCDGAILPELWQRLGTGMFAELRGMFAIAVVDTTVDSVTLARDPFGIKPLYYTGTPDGTMMFASEPRPLVGVLAAPELDRAALRRYLAYGGLSRDQSPFAGVHSVPANGWVRWDGATRRTGGTVRDDLFDDLPRTSPAELRDAFLTSVSGHLLSDVPVALLLSSGLDSASIAWAASTLGARLTCVTVDIDGTMGEGAGAREIARSFGHRHEILSGLPDDDLADHFFASMQRPSIDGLNTFLVSRAIAGLGMKVALSGVGGDEVLAGYPHFRALRYLPLLRIAGAARLPGALVAGGGSNRRRKLGHLLRGTAGWDAAGLAEVVRRVRFDDEIDALLPDPGRETGRAAGRETVGPPGPSGPSTAVALSVNEIEGYLGGTLLPDCDAYSMGCSVEIRVPFVDVPFARAALGADPRRGIGKRGFAAATGDATLKRIAETRKRGFNLPMDRWMRDGPLAPVVRRAGQPDAPVTGVLRAENVAAVLDGWRTGGVAWPRAWSVACLDSWLRSLRSSLRTGRPQVVDHHVTTDAAV</sequence>
<evidence type="ECO:0000259" key="10">
    <source>
        <dbReference type="PROSITE" id="PS51278"/>
    </source>
</evidence>
<dbReference type="PANTHER" id="PTHR43284">
    <property type="entry name" value="ASPARAGINE SYNTHETASE (GLUTAMINE-HYDROLYZING)"/>
    <property type="match status" value="1"/>
</dbReference>
<keyword evidence="12" id="KW-1185">Reference proteome</keyword>
<keyword evidence="5" id="KW-0067">ATP-binding</keyword>
<accession>A0ABV8KIQ6</accession>
<dbReference type="InterPro" id="IPR017932">
    <property type="entry name" value="GATase_2_dom"/>
</dbReference>
<name>A0ABV8KIQ6_9ACTN</name>
<proteinExistence type="inferred from homology"/>